<feature type="region of interest" description="Disordered" evidence="14">
    <location>
        <begin position="769"/>
        <end position="796"/>
    </location>
</feature>
<feature type="compositionally biased region" description="Low complexity" evidence="14">
    <location>
        <begin position="17"/>
        <end position="39"/>
    </location>
</feature>
<dbReference type="GO" id="GO:0005694">
    <property type="term" value="C:chromosome"/>
    <property type="evidence" value="ECO:0007669"/>
    <property type="project" value="TreeGrafter"/>
</dbReference>
<dbReference type="GO" id="GO:0009378">
    <property type="term" value="F:four-way junction helicase activity"/>
    <property type="evidence" value="ECO:0007669"/>
    <property type="project" value="TreeGrafter"/>
</dbReference>
<keyword evidence="9" id="KW-0413">Isomerase</keyword>
<evidence type="ECO:0000256" key="12">
    <source>
        <dbReference type="ARBA" id="ARBA00034808"/>
    </source>
</evidence>
<feature type="region of interest" description="Disordered" evidence="14">
    <location>
        <begin position="1"/>
        <end position="205"/>
    </location>
</feature>
<dbReference type="PANTHER" id="PTHR13710:SF153">
    <property type="entry name" value="RECQ-LIKE DNA HELICASE BLM"/>
    <property type="match status" value="1"/>
</dbReference>
<dbReference type="GO" id="GO:0005634">
    <property type="term" value="C:nucleus"/>
    <property type="evidence" value="ECO:0007669"/>
    <property type="project" value="UniProtKB-SubCell"/>
</dbReference>
<dbReference type="EMBL" id="JAUTDP010000010">
    <property type="protein sequence ID" value="KAK3395963.1"/>
    <property type="molecule type" value="Genomic_DNA"/>
</dbReference>
<dbReference type="NCBIfam" id="TIGR00614">
    <property type="entry name" value="recQ_fam"/>
    <property type="match status" value="1"/>
</dbReference>
<dbReference type="InterPro" id="IPR010997">
    <property type="entry name" value="HRDC-like_sf"/>
</dbReference>
<feature type="coiled-coil region" evidence="13">
    <location>
        <begin position="620"/>
        <end position="651"/>
    </location>
</feature>
<dbReference type="GO" id="GO:0006260">
    <property type="term" value="P:DNA replication"/>
    <property type="evidence" value="ECO:0007669"/>
    <property type="project" value="InterPro"/>
</dbReference>
<dbReference type="PANTHER" id="PTHR13710">
    <property type="entry name" value="DNA HELICASE RECQ FAMILY MEMBER"/>
    <property type="match status" value="1"/>
</dbReference>
<feature type="compositionally biased region" description="Low complexity" evidence="14">
    <location>
        <begin position="1847"/>
        <end position="1856"/>
    </location>
</feature>
<feature type="compositionally biased region" description="Gly residues" evidence="14">
    <location>
        <begin position="1701"/>
        <end position="1710"/>
    </location>
</feature>
<feature type="region of interest" description="Disordered" evidence="14">
    <location>
        <begin position="221"/>
        <end position="254"/>
    </location>
</feature>
<evidence type="ECO:0000256" key="2">
    <source>
        <dbReference type="ARBA" id="ARBA00004123"/>
    </source>
</evidence>
<evidence type="ECO:0000259" key="15">
    <source>
        <dbReference type="PROSITE" id="PS50967"/>
    </source>
</evidence>
<dbReference type="PROSITE" id="PS50967">
    <property type="entry name" value="HRDC"/>
    <property type="match status" value="1"/>
</dbReference>
<feature type="compositionally biased region" description="Acidic residues" evidence="14">
    <location>
        <begin position="1511"/>
        <end position="1521"/>
    </location>
</feature>
<dbReference type="InterPro" id="IPR014001">
    <property type="entry name" value="Helicase_ATP-bd"/>
</dbReference>
<proteinExistence type="inferred from homology"/>
<feature type="compositionally biased region" description="Basic and acidic residues" evidence="14">
    <location>
        <begin position="183"/>
        <end position="195"/>
    </location>
</feature>
<evidence type="ECO:0000259" key="17">
    <source>
        <dbReference type="PROSITE" id="PS51194"/>
    </source>
</evidence>
<dbReference type="GO" id="GO:0000724">
    <property type="term" value="P:double-strand break repair via homologous recombination"/>
    <property type="evidence" value="ECO:0007669"/>
    <property type="project" value="TreeGrafter"/>
</dbReference>
<dbReference type="InterPro" id="IPR011545">
    <property type="entry name" value="DEAD/DEAH_box_helicase_dom"/>
</dbReference>
<keyword evidence="10" id="KW-0539">Nucleus</keyword>
<dbReference type="SUPFAM" id="SSF52540">
    <property type="entry name" value="P-loop containing nucleoside triphosphate hydrolases"/>
    <property type="match status" value="1"/>
</dbReference>
<dbReference type="GO" id="GO:0043138">
    <property type="term" value="F:3'-5' DNA helicase activity"/>
    <property type="evidence" value="ECO:0007669"/>
    <property type="project" value="UniProtKB-EC"/>
</dbReference>
<dbReference type="Pfam" id="PF16124">
    <property type="entry name" value="RecQ_Zn_bind"/>
    <property type="match status" value="1"/>
</dbReference>
<feature type="compositionally biased region" description="Low complexity" evidence="14">
    <location>
        <begin position="57"/>
        <end position="79"/>
    </location>
</feature>
<dbReference type="PROSITE" id="PS51192">
    <property type="entry name" value="HELICASE_ATP_BIND_1"/>
    <property type="match status" value="1"/>
</dbReference>
<dbReference type="Gene3D" id="3.40.50.300">
    <property type="entry name" value="P-loop containing nucleotide triphosphate hydrolases"/>
    <property type="match status" value="2"/>
</dbReference>
<dbReference type="InterPro" id="IPR018982">
    <property type="entry name" value="RQC_domain"/>
</dbReference>
<comment type="similarity">
    <text evidence="3">Belongs to the helicase family. RecQ subfamily.</text>
</comment>
<keyword evidence="5" id="KW-0378">Hydrolase</keyword>
<comment type="cofactor">
    <cofactor evidence="1">
        <name>Zn(2+)</name>
        <dbReference type="ChEBI" id="CHEBI:29105"/>
    </cofactor>
</comment>
<feature type="region of interest" description="Disordered" evidence="14">
    <location>
        <begin position="1417"/>
        <end position="1473"/>
    </location>
</feature>
<dbReference type="Pfam" id="PF00271">
    <property type="entry name" value="Helicase_C"/>
    <property type="match status" value="1"/>
</dbReference>
<name>A0AAE0U9J1_SORBR</name>
<feature type="compositionally biased region" description="Low complexity" evidence="14">
    <location>
        <begin position="1446"/>
        <end position="1457"/>
    </location>
</feature>
<feature type="domain" description="Helicase C-terminal" evidence="17">
    <location>
        <begin position="1115"/>
        <end position="1266"/>
    </location>
</feature>
<evidence type="ECO:0000256" key="7">
    <source>
        <dbReference type="ARBA" id="ARBA00022840"/>
    </source>
</evidence>
<keyword evidence="6" id="KW-0347">Helicase</keyword>
<comment type="subcellular location">
    <subcellularLocation>
        <location evidence="2">Nucleus</location>
    </subcellularLocation>
</comment>
<feature type="region of interest" description="Disordered" evidence="14">
    <location>
        <begin position="1510"/>
        <end position="1541"/>
    </location>
</feature>
<dbReference type="InterPro" id="IPR001650">
    <property type="entry name" value="Helicase_C-like"/>
</dbReference>
<evidence type="ECO:0000256" key="11">
    <source>
        <dbReference type="ARBA" id="ARBA00034617"/>
    </source>
</evidence>
<evidence type="ECO:0000256" key="6">
    <source>
        <dbReference type="ARBA" id="ARBA00022806"/>
    </source>
</evidence>
<feature type="compositionally biased region" description="Basic and acidic residues" evidence="14">
    <location>
        <begin position="306"/>
        <end position="315"/>
    </location>
</feature>
<dbReference type="InterPro" id="IPR002121">
    <property type="entry name" value="HRDC_dom"/>
</dbReference>
<evidence type="ECO:0000313" key="19">
    <source>
        <dbReference type="Proteomes" id="UP001281003"/>
    </source>
</evidence>
<dbReference type="InterPro" id="IPR036709">
    <property type="entry name" value="Autotransporte_beta_dom_sf"/>
</dbReference>
<dbReference type="GO" id="GO:0003677">
    <property type="term" value="F:DNA binding"/>
    <property type="evidence" value="ECO:0007669"/>
    <property type="project" value="UniProtKB-KW"/>
</dbReference>
<comment type="caution">
    <text evidence="18">The sequence shown here is derived from an EMBL/GenBank/DDBJ whole genome shotgun (WGS) entry which is preliminary data.</text>
</comment>
<dbReference type="PROSITE" id="PS00690">
    <property type="entry name" value="DEAH_ATP_HELICASE"/>
    <property type="match status" value="1"/>
</dbReference>
<dbReference type="InterPro" id="IPR036388">
    <property type="entry name" value="WH-like_DNA-bd_sf"/>
</dbReference>
<dbReference type="InterPro" id="IPR044876">
    <property type="entry name" value="HRDC_dom_sf"/>
</dbReference>
<feature type="region of interest" description="Disordered" evidence="14">
    <location>
        <begin position="268"/>
        <end position="524"/>
    </location>
</feature>
<feature type="region of interest" description="Disordered" evidence="14">
    <location>
        <begin position="721"/>
        <end position="755"/>
    </location>
</feature>
<dbReference type="Proteomes" id="UP001281003">
    <property type="component" value="Unassembled WGS sequence"/>
</dbReference>
<organism evidence="18 19">
    <name type="scientific">Sordaria brevicollis</name>
    <dbReference type="NCBI Taxonomy" id="83679"/>
    <lineage>
        <taxon>Eukaryota</taxon>
        <taxon>Fungi</taxon>
        <taxon>Dikarya</taxon>
        <taxon>Ascomycota</taxon>
        <taxon>Pezizomycotina</taxon>
        <taxon>Sordariomycetes</taxon>
        <taxon>Sordariomycetidae</taxon>
        <taxon>Sordariales</taxon>
        <taxon>Sordariaceae</taxon>
        <taxon>Sordaria</taxon>
    </lineage>
</organism>
<dbReference type="Gene3D" id="1.10.150.80">
    <property type="entry name" value="HRDC domain"/>
    <property type="match status" value="1"/>
</dbReference>
<keyword evidence="13" id="KW-0175">Coiled coil</keyword>
<dbReference type="InterPro" id="IPR004589">
    <property type="entry name" value="DNA_helicase_ATP-dep_RecQ"/>
</dbReference>
<dbReference type="CDD" id="cd17920">
    <property type="entry name" value="DEXHc_RecQ"/>
    <property type="match status" value="1"/>
</dbReference>
<dbReference type="GO" id="GO:0005524">
    <property type="term" value="F:ATP binding"/>
    <property type="evidence" value="ECO:0007669"/>
    <property type="project" value="UniProtKB-KW"/>
</dbReference>
<feature type="compositionally biased region" description="Polar residues" evidence="14">
    <location>
        <begin position="1732"/>
        <end position="1742"/>
    </location>
</feature>
<reference evidence="18" key="1">
    <citation type="journal article" date="2023" name="Mol. Phylogenet. Evol.">
        <title>Genome-scale phylogeny and comparative genomics of the fungal order Sordariales.</title>
        <authorList>
            <person name="Hensen N."/>
            <person name="Bonometti L."/>
            <person name="Westerberg I."/>
            <person name="Brannstrom I.O."/>
            <person name="Guillou S."/>
            <person name="Cros-Aarteil S."/>
            <person name="Calhoun S."/>
            <person name="Haridas S."/>
            <person name="Kuo A."/>
            <person name="Mondo S."/>
            <person name="Pangilinan J."/>
            <person name="Riley R."/>
            <person name="LaButti K."/>
            <person name="Andreopoulos B."/>
            <person name="Lipzen A."/>
            <person name="Chen C."/>
            <person name="Yan M."/>
            <person name="Daum C."/>
            <person name="Ng V."/>
            <person name="Clum A."/>
            <person name="Steindorff A."/>
            <person name="Ohm R.A."/>
            <person name="Martin F."/>
            <person name="Silar P."/>
            <person name="Natvig D.O."/>
            <person name="Lalanne C."/>
            <person name="Gautier V."/>
            <person name="Ament-Velasquez S.L."/>
            <person name="Kruys A."/>
            <person name="Hutchinson M.I."/>
            <person name="Powell A.J."/>
            <person name="Barry K."/>
            <person name="Miller A.N."/>
            <person name="Grigoriev I.V."/>
            <person name="Debuchy R."/>
            <person name="Gladieux P."/>
            <person name="Hiltunen Thoren M."/>
            <person name="Johannesson H."/>
        </authorList>
    </citation>
    <scope>NUCLEOTIDE SEQUENCE</scope>
    <source>
        <strain evidence="18">FGSC 1904</strain>
    </source>
</reference>
<feature type="region of interest" description="Disordered" evidence="14">
    <location>
        <begin position="1678"/>
        <end position="1930"/>
    </location>
</feature>
<evidence type="ECO:0000259" key="16">
    <source>
        <dbReference type="PROSITE" id="PS51192"/>
    </source>
</evidence>
<evidence type="ECO:0000313" key="18">
    <source>
        <dbReference type="EMBL" id="KAK3395963.1"/>
    </source>
</evidence>
<dbReference type="SMART" id="SM00487">
    <property type="entry name" value="DEXDc"/>
    <property type="match status" value="1"/>
</dbReference>
<feature type="compositionally biased region" description="Gly residues" evidence="14">
    <location>
        <begin position="1857"/>
        <end position="1868"/>
    </location>
</feature>
<protein>
    <recommendedName>
        <fullName evidence="12">DNA 3'-5' helicase</fullName>
        <ecNumber evidence="12">5.6.2.4</ecNumber>
    </recommendedName>
</protein>
<dbReference type="PROSITE" id="PS51194">
    <property type="entry name" value="HELICASE_CTER"/>
    <property type="match status" value="1"/>
</dbReference>
<evidence type="ECO:0000256" key="14">
    <source>
        <dbReference type="SAM" id="MobiDB-lite"/>
    </source>
</evidence>
<dbReference type="FunFam" id="3.40.50.300:FF:001975">
    <property type="entry name" value="ATP-dependent DNA helicase"/>
    <property type="match status" value="1"/>
</dbReference>
<reference evidence="18" key="2">
    <citation type="submission" date="2023-07" db="EMBL/GenBank/DDBJ databases">
        <authorList>
            <consortium name="Lawrence Berkeley National Laboratory"/>
            <person name="Haridas S."/>
            <person name="Hensen N."/>
            <person name="Bonometti L."/>
            <person name="Westerberg I."/>
            <person name="Brannstrom I.O."/>
            <person name="Guillou S."/>
            <person name="Cros-Aarteil S."/>
            <person name="Calhoun S."/>
            <person name="Kuo A."/>
            <person name="Mondo S."/>
            <person name="Pangilinan J."/>
            <person name="Riley R."/>
            <person name="LaButti K."/>
            <person name="Andreopoulos B."/>
            <person name="Lipzen A."/>
            <person name="Chen C."/>
            <person name="Yanf M."/>
            <person name="Daum C."/>
            <person name="Ng V."/>
            <person name="Clum A."/>
            <person name="Steindorff A."/>
            <person name="Ohm R."/>
            <person name="Martin F."/>
            <person name="Silar P."/>
            <person name="Natvig D."/>
            <person name="Lalanne C."/>
            <person name="Gautier V."/>
            <person name="Ament-velasquez S.L."/>
            <person name="Kruys A."/>
            <person name="Hutchinson M.I."/>
            <person name="Powell A.J."/>
            <person name="Barry K."/>
            <person name="Miller A.N."/>
            <person name="Grigoriev I.V."/>
            <person name="Debuchy R."/>
            <person name="Gladieux P."/>
            <person name="Thoren M.H."/>
            <person name="Johannesson H."/>
        </authorList>
    </citation>
    <scope>NUCLEOTIDE SEQUENCE</scope>
    <source>
        <strain evidence="18">FGSC 1904</strain>
    </source>
</reference>
<evidence type="ECO:0000256" key="3">
    <source>
        <dbReference type="ARBA" id="ARBA00005446"/>
    </source>
</evidence>
<evidence type="ECO:0000256" key="4">
    <source>
        <dbReference type="ARBA" id="ARBA00022741"/>
    </source>
</evidence>
<keyword evidence="7" id="KW-0067">ATP-binding</keyword>
<feature type="compositionally biased region" description="Acidic residues" evidence="14">
    <location>
        <begin position="164"/>
        <end position="182"/>
    </location>
</feature>
<dbReference type="GO" id="GO:0005737">
    <property type="term" value="C:cytoplasm"/>
    <property type="evidence" value="ECO:0007669"/>
    <property type="project" value="TreeGrafter"/>
</dbReference>
<feature type="compositionally biased region" description="Polar residues" evidence="14">
    <location>
        <begin position="733"/>
        <end position="753"/>
    </location>
</feature>
<evidence type="ECO:0000256" key="9">
    <source>
        <dbReference type="ARBA" id="ARBA00023235"/>
    </source>
</evidence>
<keyword evidence="4" id="KW-0547">Nucleotide-binding</keyword>
<accession>A0AAE0U9J1</accession>
<dbReference type="EC" id="5.6.2.4" evidence="12"/>
<evidence type="ECO:0000256" key="1">
    <source>
        <dbReference type="ARBA" id="ARBA00001947"/>
    </source>
</evidence>
<dbReference type="InterPro" id="IPR036390">
    <property type="entry name" value="WH_DNA-bd_sf"/>
</dbReference>
<evidence type="ECO:0000256" key="10">
    <source>
        <dbReference type="ARBA" id="ARBA00023242"/>
    </source>
</evidence>
<feature type="compositionally biased region" description="Basic and acidic residues" evidence="14">
    <location>
        <begin position="221"/>
        <end position="231"/>
    </location>
</feature>
<dbReference type="SUPFAM" id="SSF103515">
    <property type="entry name" value="Autotransporter"/>
    <property type="match status" value="1"/>
</dbReference>
<dbReference type="InterPro" id="IPR027417">
    <property type="entry name" value="P-loop_NTPase"/>
</dbReference>
<feature type="compositionally biased region" description="Acidic residues" evidence="14">
    <location>
        <begin position="1760"/>
        <end position="1784"/>
    </location>
</feature>
<dbReference type="Gene3D" id="1.10.10.10">
    <property type="entry name" value="Winged helix-like DNA-binding domain superfamily/Winged helix DNA-binding domain"/>
    <property type="match status" value="1"/>
</dbReference>
<dbReference type="FunFam" id="1.10.150.80:FF:000020">
    <property type="entry name" value="RecQ family helicase MusN"/>
    <property type="match status" value="1"/>
</dbReference>
<dbReference type="InterPro" id="IPR002464">
    <property type="entry name" value="DNA/RNA_helicase_DEAH_CS"/>
</dbReference>
<evidence type="ECO:0000256" key="8">
    <source>
        <dbReference type="ARBA" id="ARBA00023125"/>
    </source>
</evidence>
<dbReference type="SUPFAM" id="SSF47819">
    <property type="entry name" value="HRDC-like"/>
    <property type="match status" value="1"/>
</dbReference>
<dbReference type="InterPro" id="IPR032284">
    <property type="entry name" value="RecQ_Zn-bd"/>
</dbReference>
<dbReference type="SUPFAM" id="SSF46785">
    <property type="entry name" value="Winged helix' DNA-binding domain"/>
    <property type="match status" value="1"/>
</dbReference>
<feature type="domain" description="Helicase ATP-binding" evidence="16">
    <location>
        <begin position="912"/>
        <end position="1093"/>
    </location>
</feature>
<feature type="compositionally biased region" description="Gly residues" evidence="14">
    <location>
        <begin position="1919"/>
        <end position="1930"/>
    </location>
</feature>
<keyword evidence="19" id="KW-1185">Reference proteome</keyword>
<dbReference type="CDD" id="cd18794">
    <property type="entry name" value="SF2_C_RecQ"/>
    <property type="match status" value="1"/>
</dbReference>
<dbReference type="SMART" id="SM00490">
    <property type="entry name" value="HELICc"/>
    <property type="match status" value="1"/>
</dbReference>
<evidence type="ECO:0000256" key="5">
    <source>
        <dbReference type="ARBA" id="ARBA00022801"/>
    </source>
</evidence>
<dbReference type="Pfam" id="PF00270">
    <property type="entry name" value="DEAD"/>
    <property type="match status" value="1"/>
</dbReference>
<sequence length="1971" mass="218048">MAKLSVKNNLPRPHLVSLSSGSGSGSRSASAKHGSASSSTFERQEQQQKRQRGHTEAPQPQQHQQQQHQQQQAQAQAQQNARNTVADRPQPTPQQRPPQNLLTPASTTGASVGPFQRAYSASLAARQSPSTNLIRPKTDSPATTALPFKNKNLRHPVPTPDSPIVDDDIFSDAVDLTEELDHDDSKYGGKDKDQTDNDNTVASSSLIGFGDDKLLWREDFAERADPVDGRGRSTPRQVKKRKISNAYNTKGEDVSLFDDEEDEFMDINKLVSDDRETTPRPKAASRFVSTSLPPTVAVQRGRSPKRREAAFENRVTEPPFPERDEEPSFLSSPDVDNSRKRKSSGSPRGLRTPRAQSKQTEDIPGTTTTKKPRRSEVMDSEDEAFTPLSAASVPRSAESFKSGGTTTRELGLDEDTVMDTPSRPPIEPTLPTIESAESRPPPPPPTMDLPSRKPLEPLNTPRNQLLVDSQRSTQQASVGPSFTAASTLGQSFAQSSTLAESSLPPSMQQPSADPISSRENSNFEDFDYNTHKPLLELFIQHPDVLESELSAVNNELRENMVKMRESLRLPKEERDRAREEVKKEKETLKRRDFALKALQEEHKAYLKKSGERQSIEDEISRAYAEENDEYEEQLMAQLDKLSDEVEAIERSLTKNIVVAGITERSFVAIKKEQEDERKPIIIATPTPSRTTEPPPVLPSTEYHNSQQVILQTQHPGMQQAAAQRMPPPPTPTFHTARQTPQSYQNRPSYNSYPDITPEEAMMFDEDPFMEQHHHHQPSAPPFQATLPQRNSPYKTAPAKPVHGHDYFDDEDDDADLLAAVDSVVTSTSTSNNNNGNSLTRSRSVMSIASSTATTIKPRKKNENATAKKKKSRQAELSMPPEKMKYPWSNDVRKALKDRFRMAGFRQNQLEAINATLGGKDAFVLMPTGGGKSLCYQLPAVVKSGKTRGITVVISPLLSLMLDQVNHLANLMITAYAFNGDMTPETRRMVMQKLDAAHPEHELQLLYVTPEMVSKNQTFVNKMRDLYQRNKLARIVIDEAHCVSQWGHDFRPDYKAIGEFRKKFPGVPLMALTATATENVIVDVKYNLAMEACETFSQSFNRPNLYYEVRIKEQNLIARIADLIQEKYHNQTGIIYTLSRKSAENIAKNLQEKHHIKAKHYHASITTDEKIQVQHDWQTGEVKVVVATIAFGMGIDKPDVRFVIHQHIPKSLEGYYQETGRAGRDGKPSDCYLYFAYGDIQSLRRMIADGDGDKAQKERQLQMLNRVVTYAESTHTCRRQEVLRYFGEEFDYKLCKDGCDNCRAGRISKSTEMRDFTEIASAAIQIVRAHEEPITLGRLCDVLMGKKKGELGGFPHFGIAKKSTQRELQRIVMQLNFHKALGEKNIMNGAGMPITYYIPGPEANAYLYKRKKLELPVPSNRSVEPSARSKQRSRRAEEDIMVDEPELPTLPTLRRPPTSTNVSSPVRVTKKRNSKVLPTLIADYEEPSSDGPHGPLHANGYERDNFVVSDNVEPEDEEEEAFEPMRPSRRGPASRATRPQHRQTTLYDSLSHNNNQPQPSQTMSQHLATLGPPIDQRSMQNPRWAQLDEVHQDIIETFVEEAKVFEEDFRNKNHMRKPIFTETQYREMAIRWTRTLDAMRAIPDINQDKVDRYGAKFIPLVERYWGNYQEMMGGKYDNPFVSGDGGGQDEAPARRANRKKNGGGGGGGSGKGELIEISSDEDDEPSSRPSRPTRNNLGQQKTAGQKDKGRAVNRHGQPIDDQPEEDYGLSDLDEAEAEEEEEVDPDASTVSGSDSEAQSDSDLEPSHYFSSSTGPPIPKAVQDARMREQLAMYSSSSSKGSYGGGRASGSSSRASGSGWRGGASGGGGKKYYRKKRAGSSAVAGGSGGGGVTKRRTASGGAKTTTTRKRGGSAVPKTTRGGTGAGGYKKGGGAGGYGGGGGSYGGGSGGGYGGGGYGGGTGGGGGGISVMPH</sequence>
<feature type="compositionally biased region" description="Polar residues" evidence="14">
    <location>
        <begin position="460"/>
        <end position="511"/>
    </location>
</feature>
<dbReference type="GO" id="GO:0016787">
    <property type="term" value="F:hydrolase activity"/>
    <property type="evidence" value="ECO:0007669"/>
    <property type="project" value="UniProtKB-KW"/>
</dbReference>
<gene>
    <name evidence="18" type="ORF">B0T20DRAFT_444123</name>
</gene>
<comment type="catalytic activity">
    <reaction evidence="11">
        <text>Couples ATP hydrolysis with the unwinding of duplex DNA by translocating in the 3'-5' direction.</text>
        <dbReference type="EC" id="5.6.2.4"/>
    </reaction>
</comment>
<dbReference type="FunFam" id="3.40.50.300:FF:000537">
    <property type="entry name" value="Bloom syndrome RecQ-like helicase"/>
    <property type="match status" value="1"/>
</dbReference>
<dbReference type="Pfam" id="PF09382">
    <property type="entry name" value="RQC"/>
    <property type="match status" value="1"/>
</dbReference>
<feature type="domain" description="HRDC" evidence="15">
    <location>
        <begin position="1590"/>
        <end position="1670"/>
    </location>
</feature>
<feature type="region of interest" description="Disordered" evidence="14">
    <location>
        <begin position="849"/>
        <end position="885"/>
    </location>
</feature>
<dbReference type="SMART" id="SM00956">
    <property type="entry name" value="RQC"/>
    <property type="match status" value="1"/>
</dbReference>
<keyword evidence="8" id="KW-0238">DNA-binding</keyword>
<evidence type="ECO:0000256" key="13">
    <source>
        <dbReference type="SAM" id="Coils"/>
    </source>
</evidence>